<dbReference type="EMBL" id="JAKKPZ010000008">
    <property type="protein sequence ID" value="KAI1718042.1"/>
    <property type="molecule type" value="Genomic_DNA"/>
</dbReference>
<feature type="domain" description="TPPC8 first Ig-like" evidence="3">
    <location>
        <begin position="775"/>
        <end position="995"/>
    </location>
</feature>
<dbReference type="InterPro" id="IPR058541">
    <property type="entry name" value="Ig_TPPC8_1st"/>
</dbReference>
<evidence type="ECO:0000256" key="1">
    <source>
        <dbReference type="SAM" id="MobiDB-lite"/>
    </source>
</evidence>
<dbReference type="Pfam" id="PF24545">
    <property type="entry name" value="Ig_TPPC8_1st"/>
    <property type="match status" value="1"/>
</dbReference>
<dbReference type="PANTHER" id="PTHR12975">
    <property type="entry name" value="TRANSPORT PROTEIN TRAPP"/>
    <property type="match status" value="1"/>
</dbReference>
<feature type="compositionally biased region" description="Polar residues" evidence="1">
    <location>
        <begin position="270"/>
        <end position="286"/>
    </location>
</feature>
<protein>
    <submittedName>
        <fullName evidence="4">ER-Golgi trafficking TRAPP I complex 85 kDa subunit domain-containing protein</fullName>
    </submittedName>
</protein>
<feature type="compositionally biased region" description="Low complexity" evidence="1">
    <location>
        <begin position="376"/>
        <end position="387"/>
    </location>
</feature>
<evidence type="ECO:0000259" key="3">
    <source>
        <dbReference type="Pfam" id="PF24545"/>
    </source>
</evidence>
<dbReference type="Proteomes" id="UP001201812">
    <property type="component" value="Unassembled WGS sequence"/>
</dbReference>
<dbReference type="PANTHER" id="PTHR12975:SF6">
    <property type="entry name" value="TRAFFICKING PROTEIN PARTICLE COMPLEX SUBUNIT 8"/>
    <property type="match status" value="1"/>
</dbReference>
<accession>A0AAD4R8U1</accession>
<evidence type="ECO:0000313" key="5">
    <source>
        <dbReference type="Proteomes" id="UP001201812"/>
    </source>
</evidence>
<keyword evidence="5" id="KW-1185">Reference proteome</keyword>
<feature type="region of interest" description="Disordered" evidence="1">
    <location>
        <begin position="365"/>
        <end position="389"/>
    </location>
</feature>
<feature type="region of interest" description="Disordered" evidence="1">
    <location>
        <begin position="1432"/>
        <end position="1452"/>
    </location>
</feature>
<feature type="domain" description="TPPC8 second Ig-like" evidence="2">
    <location>
        <begin position="1018"/>
        <end position="1154"/>
    </location>
</feature>
<dbReference type="InterPro" id="IPR058538">
    <property type="entry name" value="Ig_TPPC8_2nd"/>
</dbReference>
<organism evidence="4 5">
    <name type="scientific">Ditylenchus destructor</name>
    <dbReference type="NCBI Taxonomy" id="166010"/>
    <lineage>
        <taxon>Eukaryota</taxon>
        <taxon>Metazoa</taxon>
        <taxon>Ecdysozoa</taxon>
        <taxon>Nematoda</taxon>
        <taxon>Chromadorea</taxon>
        <taxon>Rhabditida</taxon>
        <taxon>Tylenchina</taxon>
        <taxon>Tylenchomorpha</taxon>
        <taxon>Sphaerularioidea</taxon>
        <taxon>Anguinidae</taxon>
        <taxon>Anguininae</taxon>
        <taxon>Ditylenchus</taxon>
    </lineage>
</organism>
<evidence type="ECO:0000313" key="4">
    <source>
        <dbReference type="EMBL" id="KAI1718042.1"/>
    </source>
</evidence>
<comment type="caution">
    <text evidence="4">The sequence shown here is derived from an EMBL/GenBank/DDBJ whole genome shotgun (WGS) entry which is preliminary data.</text>
</comment>
<dbReference type="Pfam" id="PF24544">
    <property type="entry name" value="Ig_TPPC8_2nd"/>
    <property type="match status" value="1"/>
</dbReference>
<name>A0AAD4R8U1_9BILA</name>
<evidence type="ECO:0000259" key="2">
    <source>
        <dbReference type="Pfam" id="PF24544"/>
    </source>
</evidence>
<gene>
    <name evidence="4" type="ORF">DdX_06456</name>
</gene>
<dbReference type="Pfam" id="PF12739">
    <property type="entry name" value="TRAPPC-Trs85"/>
    <property type="match status" value="1"/>
</dbReference>
<feature type="region of interest" description="Disordered" evidence="1">
    <location>
        <begin position="270"/>
        <end position="294"/>
    </location>
</feature>
<reference evidence="4" key="1">
    <citation type="submission" date="2022-01" db="EMBL/GenBank/DDBJ databases">
        <title>Genome Sequence Resource for Two Populations of Ditylenchus destructor, the Migratory Endoparasitic Phytonematode.</title>
        <authorList>
            <person name="Zhang H."/>
            <person name="Lin R."/>
            <person name="Xie B."/>
        </authorList>
    </citation>
    <scope>NUCLEOTIDE SEQUENCE</scope>
    <source>
        <strain evidence="4">BazhouSP</strain>
    </source>
</reference>
<feature type="compositionally biased region" description="Low complexity" evidence="1">
    <location>
        <begin position="1438"/>
        <end position="1452"/>
    </location>
</feature>
<sequence length="1452" mass="160708">MGDIFALTSNMCSPLMALLTSPGAEASAEKNRLSFADMLSPFSTTQITIKDPNGQQVNTRLRLDIRDIRKNGFLLSHTVLPHVLHEATRSVTSQKVDTSEDSDAFSQVFCNSFLYWFEPAEHDYLRAYLCCIFVVSTSDTDPMEELNRLQYQQHLQQHGGNDHTTSGLSLPPHCAPPKWMLPNILKFYVLVQDLSTDNEERAKSIFSAMQTRYGGHLCHLLRVNSADNLSDMPDPWARILEQRYKGLHSGLELAKKALLIKSQELSEAASQEIDPSSTQTQFLSTVSPSLTRSSTGSSSLVYIPNSVAHPSSNLSLFTTASAQMHTAATQSSSSGIGSNGILPTTDSSSAFSSDATLNHSLDATLPSLDFPTKPNSTQSTSPQSMSPCNAPIGLRGQCLDAGDRERIRTLLDEFTRNALVPYVEKQLAAQNETLANRRTIGKSFTSVRKWLSAASSGATPNTTNPVYGPESSESQTRCLADLAFQFGLYSFALQLYQSLKKDFANDQAWLHHAGALEMAAFASFLASFPPSLQGAPPPAVLANMQKNYPQRYMDNAVNYYLNVCLQPMLALRCAIISAEILNRLELYSEAATQLIRLNTAQNLPSELFGAILLEHASFLFQKDGKLRRMAFYAVLAGHRYSKTSPSSLRHLSLACYQRALPLFLGKGWDFAEDHILYTLTSQHEFGNEPSFAVDCASRLLRPMGGQSPHQQAIFLAHYLKILRKYVSSTYQPITFRIPIVNHKTVHILHGNSPNVVSPGGSTKAAYAASTVDPEDSLLVWDELENAAVQFHNRQLTSASKVVSTALFSDKRTDNESSAQNCTPPLEPVTVEVEVTNPLAVPLVLRRVRLGLTNIIYTPYDNNEVSRDQLFKEISEIDQLTLQPSTLSDEPNSILSPSRTKLDLSVTPTDKVQSFAIDRIEFDLCAQAIPIDGNVENNGEEWLTVSGFVQLEVKGKRLFATKEQRISKTYAPDNRLQINVCRAEERWPLLDFRMASTVAKKQQQSQALQYQHVNAYSNQIYQIITEIDNVGTVDVEHLYLATNRPDLVSLSQAESFQEDGENKIPDKWGLCEAHWVASSSQQSMEEMNTTNESEGILLHRVTTISPSCPCAIGQTFSLRLAFRAPSTASEKPSQLYILFFYIGANGATRQFRYRLSLSTQDLLSSSLRAIRRPGNDVSDGLCVLNMRNLVSTKDSMLARIELQKLSLVVLETQPIISIITKESQQGKGPTLKVVNITNQKPQTEVGIIIAPISNGQVSLEADQSINYCLYLQKDISSQHENFVHVTKSRPSSEIRLTDTAPDIPKWSHLVAADEFAIDLKAILTQHDKESSLDQIPGKFAGLSLEALQDMPKSAKRIGHLRLAVLWKANITNSNGTVATVFGENLLPNPFANDTLPKGLCTMPTTTHADATYDRPQYFILTNNEMAKLQRHRAMALQKSSRPSSALSSLPTLH</sequence>
<dbReference type="GO" id="GO:1990072">
    <property type="term" value="C:TRAPPIII protein complex"/>
    <property type="evidence" value="ECO:0007669"/>
    <property type="project" value="TreeGrafter"/>
</dbReference>
<proteinExistence type="predicted"/>
<dbReference type="InterPro" id="IPR024420">
    <property type="entry name" value="TRAPP_III_complex_Trs85"/>
</dbReference>